<evidence type="ECO:0000313" key="1">
    <source>
        <dbReference type="Proteomes" id="UP000492821"/>
    </source>
</evidence>
<evidence type="ECO:0000313" key="2">
    <source>
        <dbReference type="WBParaSite" id="Pan_g24059.t1"/>
    </source>
</evidence>
<name>A0A7E4ZXR7_PANRE</name>
<reference evidence="2" key="2">
    <citation type="submission" date="2020-10" db="UniProtKB">
        <authorList>
            <consortium name="WormBaseParasite"/>
        </authorList>
    </citation>
    <scope>IDENTIFICATION</scope>
</reference>
<keyword evidence="1" id="KW-1185">Reference proteome</keyword>
<accession>A0A7E4ZXR7</accession>
<protein>
    <submittedName>
        <fullName evidence="2">OB_NTP_bind domain-containing protein</fullName>
    </submittedName>
</protein>
<proteinExistence type="predicted"/>
<dbReference type="WBParaSite" id="Pan_g24059.t1">
    <property type="protein sequence ID" value="Pan_g24059.t1"/>
    <property type="gene ID" value="Pan_g24059"/>
</dbReference>
<sequence>MVLFGDPIYLHPPQFFLFACVHDSVGLEAPETGLLQSKGSRAIAHTSIPDAGERVISLLWLYLFVFAIEIDESNACV</sequence>
<reference evidence="1" key="1">
    <citation type="journal article" date="2013" name="Genetics">
        <title>The draft genome and transcriptome of Panagrellus redivivus are shaped by the harsh demands of a free-living lifestyle.</title>
        <authorList>
            <person name="Srinivasan J."/>
            <person name="Dillman A.R."/>
            <person name="Macchietto M.G."/>
            <person name="Heikkinen L."/>
            <person name="Lakso M."/>
            <person name="Fracchia K.M."/>
            <person name="Antoshechkin I."/>
            <person name="Mortazavi A."/>
            <person name="Wong G."/>
            <person name="Sternberg P.W."/>
        </authorList>
    </citation>
    <scope>NUCLEOTIDE SEQUENCE [LARGE SCALE GENOMIC DNA]</scope>
    <source>
        <strain evidence="1">MT8872</strain>
    </source>
</reference>
<dbReference type="Proteomes" id="UP000492821">
    <property type="component" value="Unassembled WGS sequence"/>
</dbReference>
<dbReference type="AlphaFoldDB" id="A0A7E4ZXR7"/>
<organism evidence="1 2">
    <name type="scientific">Panagrellus redivivus</name>
    <name type="common">Microworm</name>
    <dbReference type="NCBI Taxonomy" id="6233"/>
    <lineage>
        <taxon>Eukaryota</taxon>
        <taxon>Metazoa</taxon>
        <taxon>Ecdysozoa</taxon>
        <taxon>Nematoda</taxon>
        <taxon>Chromadorea</taxon>
        <taxon>Rhabditida</taxon>
        <taxon>Tylenchina</taxon>
        <taxon>Panagrolaimomorpha</taxon>
        <taxon>Panagrolaimoidea</taxon>
        <taxon>Panagrolaimidae</taxon>
        <taxon>Panagrellus</taxon>
    </lineage>
</organism>